<dbReference type="EMBL" id="JAJNDB010000003">
    <property type="protein sequence ID" value="MCD2194824.1"/>
    <property type="molecule type" value="Genomic_DNA"/>
</dbReference>
<evidence type="ECO:0000256" key="1">
    <source>
        <dbReference type="SAM" id="MobiDB-lite"/>
    </source>
</evidence>
<accession>A0ABS8P9N7</accession>
<dbReference type="Pfam" id="PF00296">
    <property type="entry name" value="Bac_luciferase"/>
    <property type="match status" value="1"/>
</dbReference>
<dbReference type="InterPro" id="IPR011251">
    <property type="entry name" value="Luciferase-like_dom"/>
</dbReference>
<evidence type="ECO:0000313" key="3">
    <source>
        <dbReference type="EMBL" id="MCD2194824.1"/>
    </source>
</evidence>
<keyword evidence="4" id="KW-1185">Reference proteome</keyword>
<protein>
    <submittedName>
        <fullName evidence="3">TIGR03617 family F420-dependent LLM class oxidoreductase</fullName>
        <ecNumber evidence="3">1.-.-.-</ecNumber>
    </submittedName>
</protein>
<dbReference type="PANTHER" id="PTHR43244">
    <property type="match status" value="1"/>
</dbReference>
<keyword evidence="3" id="KW-0560">Oxidoreductase</keyword>
<sequence length="378" mass="41830">MRLETLLPLGKVDPGLRAPETPMDLGSVAANAELLEEIGYGGLAVEETKDDPFVVLTLAAAATRRLRLSTAVAIAFPRSPTTMALQAWTQQKLSGGRFTLGLGTQVRGHIRRRYGMDWHPPAPWMRDYVRAVRAVWRTWQTGEQLDHHGEHYDLDLMVPLFDAGPIEHPDIPVHLAAVNPNMCAVAGEVADGVRPHPVCTPSYIAEVMLPAVRRGAARSGRSLDGFRVAMKPLVASAPTEEELQPKIRDARARIAFYASTPGYRAAFDHLGLGDLATEAKEHSKAQRWEELPKMIDDATLDRFAVIGTHDEIGERLLERYARVVTDVEFSIAIDPEHRDRDRATLQRLASVVQGADDSAARAEIQGEPAELEHPHRRR</sequence>
<dbReference type="RefSeq" id="WP_230735308.1">
    <property type="nucleotide sequence ID" value="NZ_JAJNDB010000003.1"/>
</dbReference>
<organism evidence="3 4">
    <name type="scientific">Actinomycetospora endophytica</name>
    <dbReference type="NCBI Taxonomy" id="2291215"/>
    <lineage>
        <taxon>Bacteria</taxon>
        <taxon>Bacillati</taxon>
        <taxon>Actinomycetota</taxon>
        <taxon>Actinomycetes</taxon>
        <taxon>Pseudonocardiales</taxon>
        <taxon>Pseudonocardiaceae</taxon>
        <taxon>Actinomycetospora</taxon>
    </lineage>
</organism>
<proteinExistence type="predicted"/>
<name>A0ABS8P9N7_9PSEU</name>
<gene>
    <name evidence="3" type="ORF">LQ327_15745</name>
</gene>
<comment type="caution">
    <text evidence="3">The sequence shown here is derived from an EMBL/GenBank/DDBJ whole genome shotgun (WGS) entry which is preliminary data.</text>
</comment>
<dbReference type="Proteomes" id="UP001199469">
    <property type="component" value="Unassembled WGS sequence"/>
</dbReference>
<feature type="region of interest" description="Disordered" evidence="1">
    <location>
        <begin position="356"/>
        <end position="378"/>
    </location>
</feature>
<feature type="domain" description="Luciferase-like" evidence="2">
    <location>
        <begin position="12"/>
        <end position="324"/>
    </location>
</feature>
<dbReference type="EC" id="1.-.-.-" evidence="3"/>
<dbReference type="Gene3D" id="3.20.20.30">
    <property type="entry name" value="Luciferase-like domain"/>
    <property type="match status" value="1"/>
</dbReference>
<dbReference type="SUPFAM" id="SSF51679">
    <property type="entry name" value="Bacterial luciferase-like"/>
    <property type="match status" value="1"/>
</dbReference>
<dbReference type="GO" id="GO:0016491">
    <property type="term" value="F:oxidoreductase activity"/>
    <property type="evidence" value="ECO:0007669"/>
    <property type="project" value="UniProtKB-KW"/>
</dbReference>
<dbReference type="InterPro" id="IPR050564">
    <property type="entry name" value="F420-G6PD/mer"/>
</dbReference>
<reference evidence="3 4" key="1">
    <citation type="submission" date="2021-11" db="EMBL/GenBank/DDBJ databases">
        <title>Draft genome sequence of Actinomycetospora sp. SF1 isolated from the rhizosphere soil.</title>
        <authorList>
            <person name="Duangmal K."/>
            <person name="Chantavorakit T."/>
        </authorList>
    </citation>
    <scope>NUCLEOTIDE SEQUENCE [LARGE SCALE GENOMIC DNA]</scope>
    <source>
        <strain evidence="3 4">TBRC 5722</strain>
    </source>
</reference>
<dbReference type="InterPro" id="IPR036661">
    <property type="entry name" value="Luciferase-like_sf"/>
</dbReference>
<evidence type="ECO:0000259" key="2">
    <source>
        <dbReference type="Pfam" id="PF00296"/>
    </source>
</evidence>
<evidence type="ECO:0000313" key="4">
    <source>
        <dbReference type="Proteomes" id="UP001199469"/>
    </source>
</evidence>
<dbReference type="CDD" id="cd01097">
    <property type="entry name" value="Tetrahydromethanopterin_reductase"/>
    <property type="match status" value="1"/>
</dbReference>
<dbReference type="PANTHER" id="PTHR43244:SF2">
    <property type="entry name" value="CONSERVED HYPOTHETICAL ALANINE AND PROLINE-RICH PROTEIN"/>
    <property type="match status" value="1"/>
</dbReference>
<dbReference type="NCBIfam" id="TIGR03617">
    <property type="entry name" value="F420_MSMEG_2256"/>
    <property type="match status" value="1"/>
</dbReference>
<dbReference type="InterPro" id="IPR019919">
    <property type="entry name" value="Lucif-like_OxRdtase_MSMEG_2256"/>
</dbReference>